<keyword evidence="3" id="KW-0732">Signal</keyword>
<organism evidence="4 5">
    <name type="scientific">Streptomyces malaysiense</name>
    <dbReference type="NCBI Taxonomy" id="1428626"/>
    <lineage>
        <taxon>Bacteria</taxon>
        <taxon>Bacillati</taxon>
        <taxon>Actinomycetota</taxon>
        <taxon>Actinomycetes</taxon>
        <taxon>Kitasatosporales</taxon>
        <taxon>Streptomycetaceae</taxon>
        <taxon>Streptomyces</taxon>
    </lineage>
</organism>
<evidence type="ECO:0000313" key="4">
    <source>
        <dbReference type="EMBL" id="OIK24872.1"/>
    </source>
</evidence>
<reference evidence="4" key="1">
    <citation type="submission" date="2016-10" db="EMBL/GenBank/DDBJ databases">
        <title>Genome sequence of Streptomyces malaysiense MUSC 136.</title>
        <authorList>
            <person name="Lee L.-H."/>
            <person name="Ser H.-L."/>
        </authorList>
    </citation>
    <scope>NUCLEOTIDE SEQUENCE [LARGE SCALE GENOMIC DNA]</scope>
    <source>
        <strain evidence="4">MUSC 136</strain>
    </source>
</reference>
<sequence length="253" mass="25884">MSATIRLTAATAVAAAVLSALATSPAAAAAAPALRMTPVSGHISSHHLVGGIRNSTSSNWAGYAATGTTFTSVSASWVQPAVSCTSKTTYSSFWIGIDGDGSNSVEQTGTEADCSSGRAVYSSWYEMYPAYPVNYSKSVSAGDHFTSTITRSGTSYTLTLTDTTKGWTKTTKKTQRGLANASAEVIAEAPSSSSGVLPLSNFGTANFTNATANGQAIGNYSPDKINMASGSTTKATTSSLSGGENFSVTYDHS</sequence>
<dbReference type="InterPro" id="IPR038656">
    <property type="entry name" value="Peptidase_G1_sf"/>
</dbReference>
<evidence type="ECO:0000313" key="5">
    <source>
        <dbReference type="Proteomes" id="UP000034838"/>
    </source>
</evidence>
<dbReference type="Proteomes" id="UP000034838">
    <property type="component" value="Unassembled WGS sequence"/>
</dbReference>
<dbReference type="OrthoDB" id="2630173at2"/>
<proteinExistence type="predicted"/>
<dbReference type="GO" id="GO:0070007">
    <property type="term" value="F:glutamic-type endopeptidase activity"/>
    <property type="evidence" value="ECO:0007669"/>
    <property type="project" value="InterPro"/>
</dbReference>
<protein>
    <recommendedName>
        <fullName evidence="6">Peptidase A4 family protein</fullName>
    </recommendedName>
</protein>
<evidence type="ECO:0000256" key="1">
    <source>
        <dbReference type="PIRSR" id="PIRSR600250-50"/>
    </source>
</evidence>
<dbReference type="InterPro" id="IPR013320">
    <property type="entry name" value="ConA-like_dom_sf"/>
</dbReference>
<feature type="region of interest" description="Disordered" evidence="2">
    <location>
        <begin position="231"/>
        <end position="253"/>
    </location>
</feature>
<dbReference type="PANTHER" id="PTHR37536:SF1">
    <property type="entry name" value="ASPERGILLOPEPSIN, PUTAITVE (AFU_ORTHOLOGUE AFUA_7G01200)"/>
    <property type="match status" value="1"/>
</dbReference>
<evidence type="ECO:0000256" key="3">
    <source>
        <dbReference type="SAM" id="SignalP"/>
    </source>
</evidence>
<dbReference type="EMBL" id="LBDA02000057">
    <property type="protein sequence ID" value="OIK24872.1"/>
    <property type="molecule type" value="Genomic_DNA"/>
</dbReference>
<feature type="compositionally biased region" description="Polar residues" evidence="2">
    <location>
        <begin position="244"/>
        <end position="253"/>
    </location>
</feature>
<dbReference type="SUPFAM" id="SSF49899">
    <property type="entry name" value="Concanavalin A-like lectins/glucanases"/>
    <property type="match status" value="1"/>
</dbReference>
<dbReference type="RefSeq" id="WP_046428971.1">
    <property type="nucleotide sequence ID" value="NZ_LBDA02000057.1"/>
</dbReference>
<feature type="compositionally biased region" description="Low complexity" evidence="2">
    <location>
        <begin position="231"/>
        <end position="243"/>
    </location>
</feature>
<keyword evidence="5" id="KW-1185">Reference proteome</keyword>
<name>A0A1J4PYG2_9ACTN</name>
<feature type="signal peptide" evidence="3">
    <location>
        <begin position="1"/>
        <end position="22"/>
    </location>
</feature>
<accession>A0A1J4PYG2</accession>
<feature type="active site" description="Proton acceptor" evidence="1">
    <location>
        <position position="188"/>
    </location>
</feature>
<evidence type="ECO:0000256" key="2">
    <source>
        <dbReference type="SAM" id="MobiDB-lite"/>
    </source>
</evidence>
<evidence type="ECO:0008006" key="6">
    <source>
        <dbReference type="Google" id="ProtNLM"/>
    </source>
</evidence>
<comment type="caution">
    <text evidence="4">The sequence shown here is derived from an EMBL/GenBank/DDBJ whole genome shotgun (WGS) entry which is preliminary data.</text>
</comment>
<dbReference type="GO" id="GO:0006508">
    <property type="term" value="P:proteolysis"/>
    <property type="evidence" value="ECO:0007669"/>
    <property type="project" value="InterPro"/>
</dbReference>
<dbReference type="AlphaFoldDB" id="A0A1J4PYG2"/>
<gene>
    <name evidence="4" type="ORF">VT52_025100</name>
</gene>
<dbReference type="PANTHER" id="PTHR37536">
    <property type="entry name" value="PUTATIVE (AFU_ORTHOLOGUE AFUA_3G02970)-RELATED"/>
    <property type="match status" value="1"/>
</dbReference>
<dbReference type="Gene3D" id="2.60.120.700">
    <property type="entry name" value="Peptidase G1"/>
    <property type="match status" value="1"/>
</dbReference>
<dbReference type="CDD" id="cd13426">
    <property type="entry name" value="Peptidase_G1"/>
    <property type="match status" value="1"/>
</dbReference>
<dbReference type="Pfam" id="PF01828">
    <property type="entry name" value="Peptidase_A4"/>
    <property type="match status" value="1"/>
</dbReference>
<feature type="chain" id="PRO_5039186229" description="Peptidase A4 family protein" evidence="3">
    <location>
        <begin position="23"/>
        <end position="253"/>
    </location>
</feature>
<dbReference type="InterPro" id="IPR000250">
    <property type="entry name" value="Peptidase_G1"/>
</dbReference>